<dbReference type="CDD" id="cd01635">
    <property type="entry name" value="Glycosyltransferase_GTB-type"/>
    <property type="match status" value="1"/>
</dbReference>
<proteinExistence type="predicted"/>
<evidence type="ECO:0000313" key="1">
    <source>
        <dbReference type="EMBL" id="MDX2336178.1"/>
    </source>
</evidence>
<reference evidence="1 2" key="1">
    <citation type="journal article" date="2023" name="FEMS Microbes">
        <title>Whole genomes of deep-sea sponge-associated bacteria exhibit high novel natural product potential.</title>
        <authorList>
            <person name="Hesketh-Best P.J."/>
            <person name="January G.G."/>
            <person name="Koch M.J."/>
            <person name="Warburton P.J."/>
            <person name="Howell K.L."/>
            <person name="Upton M."/>
        </authorList>
    </citation>
    <scope>NUCLEOTIDE SEQUENCE [LARGE SCALE GENOMIC DNA]</scope>
    <source>
        <strain evidence="1 2">PC206-O</strain>
    </source>
</reference>
<dbReference type="RefSeq" id="WP_292079511.1">
    <property type="nucleotide sequence ID" value="NZ_JAMYEC010000011.1"/>
</dbReference>
<dbReference type="EMBL" id="JAMYEC010000011">
    <property type="protein sequence ID" value="MDX2336178.1"/>
    <property type="molecule type" value="Genomic_DNA"/>
</dbReference>
<dbReference type="SUPFAM" id="SSF53756">
    <property type="entry name" value="UDP-Glycosyltransferase/glycogen phosphorylase"/>
    <property type="match status" value="1"/>
</dbReference>
<protein>
    <recommendedName>
        <fullName evidence="3">Glycosyl transferase family 1 domain-containing protein</fullName>
    </recommendedName>
</protein>
<evidence type="ECO:0008006" key="3">
    <source>
        <dbReference type="Google" id="ProtNLM"/>
    </source>
</evidence>
<name>A0ABU4KT19_BREVE</name>
<keyword evidence="2" id="KW-1185">Reference proteome</keyword>
<organism evidence="1 2">
    <name type="scientific">Brevundimonas vesicularis</name>
    <name type="common">Pseudomonas vesicularis</name>
    <dbReference type="NCBI Taxonomy" id="41276"/>
    <lineage>
        <taxon>Bacteria</taxon>
        <taxon>Pseudomonadati</taxon>
        <taxon>Pseudomonadota</taxon>
        <taxon>Alphaproteobacteria</taxon>
        <taxon>Caulobacterales</taxon>
        <taxon>Caulobacteraceae</taxon>
        <taxon>Brevundimonas</taxon>
    </lineage>
</organism>
<dbReference type="Proteomes" id="UP001272940">
    <property type="component" value="Unassembled WGS sequence"/>
</dbReference>
<comment type="caution">
    <text evidence="1">The sequence shown here is derived from an EMBL/GenBank/DDBJ whole genome shotgun (WGS) entry which is preliminary data.</text>
</comment>
<gene>
    <name evidence="1" type="ORF">NJD11_14655</name>
</gene>
<dbReference type="Gene3D" id="3.40.50.2000">
    <property type="entry name" value="Glycogen Phosphorylase B"/>
    <property type="match status" value="1"/>
</dbReference>
<accession>A0ABU4KT19</accession>
<evidence type="ECO:0000313" key="2">
    <source>
        <dbReference type="Proteomes" id="UP001272940"/>
    </source>
</evidence>
<sequence>MGIEKPLQIALFYDGFEMKARDGLVGKLYSDSRRALRYLYRSLRRRQVHTGFYTAFRGLAASLRAEGVRVRINDFSYARAHPDQPIGVAGYLSVLEHVDLPNPMIFGPGDYGSGEIAQSLARNPKIKFLTQPSDWAVKYNERWVGSKGAVYFAGIDTAAWPDLRNDVKSIDFLIYDKIHWHRSELEEAVLARCISELNSRGLSFCILRYGSHHIDDFRKALSKSKSMLFLCQHETQGLAYQEAMSSGVPILAWDEGKLVDPISLASAPPGLSVSSVPYFDERCGLTFQLPNFPETLDKFLSMQSEFDPRRYVTENISLNCSGKAYLRLFKKAGLKEIGSKT</sequence>